<dbReference type="InterPro" id="IPR051906">
    <property type="entry name" value="TolC-like"/>
</dbReference>
<dbReference type="Proteomes" id="UP001501207">
    <property type="component" value="Unassembled WGS sequence"/>
</dbReference>
<keyword evidence="4" id="KW-1134">Transmembrane beta strand</keyword>
<protein>
    <submittedName>
        <fullName evidence="9">TolC family protein</fullName>
    </submittedName>
</protein>
<evidence type="ECO:0000256" key="1">
    <source>
        <dbReference type="ARBA" id="ARBA00004442"/>
    </source>
</evidence>
<evidence type="ECO:0000313" key="10">
    <source>
        <dbReference type="Proteomes" id="UP001501207"/>
    </source>
</evidence>
<dbReference type="EMBL" id="BAABFN010000004">
    <property type="protein sequence ID" value="GAA4310834.1"/>
    <property type="molecule type" value="Genomic_DNA"/>
</dbReference>
<dbReference type="Pfam" id="PF02321">
    <property type="entry name" value="OEP"/>
    <property type="match status" value="2"/>
</dbReference>
<keyword evidence="7" id="KW-0998">Cell outer membrane</keyword>
<evidence type="ECO:0000256" key="5">
    <source>
        <dbReference type="ARBA" id="ARBA00022692"/>
    </source>
</evidence>
<keyword evidence="8" id="KW-0732">Signal</keyword>
<evidence type="ECO:0000256" key="6">
    <source>
        <dbReference type="ARBA" id="ARBA00023136"/>
    </source>
</evidence>
<feature type="chain" id="PRO_5047005362" evidence="8">
    <location>
        <begin position="36"/>
        <end position="449"/>
    </location>
</feature>
<gene>
    <name evidence="9" type="ORF">GCM10023143_19610</name>
</gene>
<dbReference type="InterPro" id="IPR003423">
    <property type="entry name" value="OMP_efflux"/>
</dbReference>
<evidence type="ECO:0000256" key="8">
    <source>
        <dbReference type="SAM" id="SignalP"/>
    </source>
</evidence>
<evidence type="ECO:0000256" key="4">
    <source>
        <dbReference type="ARBA" id="ARBA00022452"/>
    </source>
</evidence>
<comment type="subcellular location">
    <subcellularLocation>
        <location evidence="1">Cell outer membrane</location>
    </subcellularLocation>
</comment>
<evidence type="ECO:0000256" key="2">
    <source>
        <dbReference type="ARBA" id="ARBA00007613"/>
    </source>
</evidence>
<comment type="caution">
    <text evidence="9">The sequence shown here is derived from an EMBL/GenBank/DDBJ whole genome shotgun (WGS) entry which is preliminary data.</text>
</comment>
<sequence>MTNDPNNMTRIKTKQRSLGSFLLLAACCLGGTATAQQEMTLDNAIAIGLKNNYDILMARNQADISANDYHYAFGAFLPTLSASASRTWSQTQINQKYSDGRAQNKSNTKSDNLDASADLNWTLFDGLKMFATRDKLKAIVASGELSFKNQVVNTIAGIITTYYNIVQQKQQLQAISEQMSISEERVKIAANKFQSGLGSKIDQLQAQVDLNAQKAAYLQQQTAIAESKASLNQLIAMPADRDYAVADSIPVNRSLTYDSLRGTVFEQNPGLLLAKNDITVSQLTLKELQRSRLPTISFNSSYSFSRQNSGAGFFLFNQNKGLQYGFSAFVPIFQGFNQTRQIKDARLDIAYRELNLQNTRSQVDVALLNSFKEYDYYRKALALEEENLGVAQENVKVALEAFRQGQTSSLEVKEAQQGLADATYRLISARYNVKVSETALLQLKGDLLQ</sequence>
<dbReference type="SUPFAM" id="SSF56954">
    <property type="entry name" value="Outer membrane efflux proteins (OEP)"/>
    <property type="match status" value="1"/>
</dbReference>
<organism evidence="9 10">
    <name type="scientific">Compostibacter hankyongensis</name>
    <dbReference type="NCBI Taxonomy" id="1007089"/>
    <lineage>
        <taxon>Bacteria</taxon>
        <taxon>Pseudomonadati</taxon>
        <taxon>Bacteroidota</taxon>
        <taxon>Chitinophagia</taxon>
        <taxon>Chitinophagales</taxon>
        <taxon>Chitinophagaceae</taxon>
        <taxon>Compostibacter</taxon>
    </lineage>
</organism>
<dbReference type="Gene3D" id="1.20.1600.10">
    <property type="entry name" value="Outer membrane efflux proteins (OEP)"/>
    <property type="match status" value="1"/>
</dbReference>
<reference evidence="10" key="1">
    <citation type="journal article" date="2019" name="Int. J. Syst. Evol. Microbiol.">
        <title>The Global Catalogue of Microorganisms (GCM) 10K type strain sequencing project: providing services to taxonomists for standard genome sequencing and annotation.</title>
        <authorList>
            <consortium name="The Broad Institute Genomics Platform"/>
            <consortium name="The Broad Institute Genome Sequencing Center for Infectious Disease"/>
            <person name="Wu L."/>
            <person name="Ma J."/>
        </authorList>
    </citation>
    <scope>NUCLEOTIDE SEQUENCE [LARGE SCALE GENOMIC DNA]</scope>
    <source>
        <strain evidence="10">JCM 17664</strain>
    </source>
</reference>
<keyword evidence="5" id="KW-0812">Transmembrane</keyword>
<name>A0ABP8FTY7_9BACT</name>
<accession>A0ABP8FTY7</accession>
<keyword evidence="10" id="KW-1185">Reference proteome</keyword>
<dbReference type="PANTHER" id="PTHR30026">
    <property type="entry name" value="OUTER MEMBRANE PROTEIN TOLC"/>
    <property type="match status" value="1"/>
</dbReference>
<proteinExistence type="inferred from homology"/>
<comment type="similarity">
    <text evidence="2">Belongs to the outer membrane factor (OMF) (TC 1.B.17) family.</text>
</comment>
<dbReference type="PANTHER" id="PTHR30026:SF20">
    <property type="entry name" value="OUTER MEMBRANE PROTEIN TOLC"/>
    <property type="match status" value="1"/>
</dbReference>
<evidence type="ECO:0000313" key="9">
    <source>
        <dbReference type="EMBL" id="GAA4310834.1"/>
    </source>
</evidence>
<dbReference type="RefSeq" id="WP_344978708.1">
    <property type="nucleotide sequence ID" value="NZ_BAABFN010000004.1"/>
</dbReference>
<feature type="signal peptide" evidence="8">
    <location>
        <begin position="1"/>
        <end position="35"/>
    </location>
</feature>
<keyword evidence="6" id="KW-0472">Membrane</keyword>
<keyword evidence="3" id="KW-0813">Transport</keyword>
<evidence type="ECO:0000256" key="3">
    <source>
        <dbReference type="ARBA" id="ARBA00022448"/>
    </source>
</evidence>
<evidence type="ECO:0000256" key="7">
    <source>
        <dbReference type="ARBA" id="ARBA00023237"/>
    </source>
</evidence>